<protein>
    <recommendedName>
        <fullName evidence="2">PB1-like domain-containing protein</fullName>
    </recommendedName>
</protein>
<feature type="compositionally biased region" description="Basic residues" evidence="1">
    <location>
        <begin position="203"/>
        <end position="212"/>
    </location>
</feature>
<dbReference type="EMBL" id="JACTNZ010000001">
    <property type="protein sequence ID" value="KAG5565159.1"/>
    <property type="molecule type" value="Genomic_DNA"/>
</dbReference>
<evidence type="ECO:0000256" key="1">
    <source>
        <dbReference type="SAM" id="MobiDB-lite"/>
    </source>
</evidence>
<name>A0AAV6LKD0_9ERIC</name>
<feature type="compositionally biased region" description="Polar residues" evidence="1">
    <location>
        <begin position="281"/>
        <end position="291"/>
    </location>
</feature>
<dbReference type="AlphaFoldDB" id="A0AAV6LKD0"/>
<evidence type="ECO:0000313" key="3">
    <source>
        <dbReference type="EMBL" id="KAG5565159.1"/>
    </source>
</evidence>
<organism evidence="3 4">
    <name type="scientific">Rhododendron griersonianum</name>
    <dbReference type="NCBI Taxonomy" id="479676"/>
    <lineage>
        <taxon>Eukaryota</taxon>
        <taxon>Viridiplantae</taxon>
        <taxon>Streptophyta</taxon>
        <taxon>Embryophyta</taxon>
        <taxon>Tracheophyta</taxon>
        <taxon>Spermatophyta</taxon>
        <taxon>Magnoliopsida</taxon>
        <taxon>eudicotyledons</taxon>
        <taxon>Gunneridae</taxon>
        <taxon>Pentapetalae</taxon>
        <taxon>asterids</taxon>
        <taxon>Ericales</taxon>
        <taxon>Ericaceae</taxon>
        <taxon>Ericoideae</taxon>
        <taxon>Rhodoreae</taxon>
        <taxon>Rhododendron</taxon>
    </lineage>
</organism>
<proteinExistence type="predicted"/>
<comment type="caution">
    <text evidence="3">The sequence shown here is derived from an EMBL/GenBank/DDBJ whole genome shotgun (WGS) entry which is preliminary data.</text>
</comment>
<dbReference type="Proteomes" id="UP000823749">
    <property type="component" value="Chromosome 1"/>
</dbReference>
<feature type="compositionally biased region" description="Low complexity" evidence="1">
    <location>
        <begin position="263"/>
        <end position="273"/>
    </location>
</feature>
<feature type="compositionally biased region" description="Acidic residues" evidence="1">
    <location>
        <begin position="131"/>
        <end position="158"/>
    </location>
</feature>
<gene>
    <name evidence="3" type="ORF">RHGRI_001153</name>
</gene>
<accession>A0AAV6LKD0</accession>
<feature type="compositionally biased region" description="Polar residues" evidence="1">
    <location>
        <begin position="311"/>
        <end position="331"/>
    </location>
</feature>
<evidence type="ECO:0000313" key="4">
    <source>
        <dbReference type="Proteomes" id="UP000823749"/>
    </source>
</evidence>
<dbReference type="InterPro" id="IPR058594">
    <property type="entry name" value="PB1-like_dom_pln"/>
</dbReference>
<feature type="region of interest" description="Disordered" evidence="1">
    <location>
        <begin position="107"/>
        <end position="159"/>
    </location>
</feature>
<keyword evidence="4" id="KW-1185">Reference proteome</keyword>
<dbReference type="Pfam" id="PF26130">
    <property type="entry name" value="PB1-like"/>
    <property type="match status" value="1"/>
</dbReference>
<feature type="domain" description="PB1-like" evidence="2">
    <location>
        <begin position="2"/>
        <end position="68"/>
    </location>
</feature>
<feature type="region of interest" description="Disordered" evidence="1">
    <location>
        <begin position="245"/>
        <end position="331"/>
    </location>
</feature>
<reference evidence="3" key="1">
    <citation type="submission" date="2020-08" db="EMBL/GenBank/DDBJ databases">
        <title>Plant Genome Project.</title>
        <authorList>
            <person name="Zhang R.-G."/>
        </authorList>
    </citation>
    <scope>NUCLEOTIDE SEQUENCE</scope>
    <source>
        <strain evidence="3">WSP0</strain>
        <tissue evidence="3">Leaf</tissue>
    </source>
</reference>
<sequence>MYLGGIVEMVDEIDPDYISYFDLKAVIMSYGYPTTSTMYYMIPSVGLTKGLRVINSDIEIREMLDVYKGLPVISLYCERGHESLQIIYPDDDVDVPPVETNVVHLDDESHKANEGNHEVVDDIPVDKGVGEDEDEEDDPDYEVDEDEDEENEDGSDVEEYVHPCYSRDTYLGVYQHMIQPIPGKHDWVKSNNEEVLPPFMRRPNGRPKKARRKAAEEAEDAGLGLFRAGRYMSCSKCLQKSHNLRSCKNPIHPNSKLLKKKNPSQSQAQQSQPKQKKSRTRITPQTSTQPSVDAGFYTKPAQLFEPINPGFYTQPSQGSANSANPGFSSQV</sequence>
<feature type="compositionally biased region" description="Basic and acidic residues" evidence="1">
    <location>
        <begin position="107"/>
        <end position="130"/>
    </location>
</feature>
<evidence type="ECO:0000259" key="2">
    <source>
        <dbReference type="Pfam" id="PF26130"/>
    </source>
</evidence>
<feature type="region of interest" description="Disordered" evidence="1">
    <location>
        <begin position="196"/>
        <end position="215"/>
    </location>
</feature>